<dbReference type="InterPro" id="IPR045781">
    <property type="entry name" value="SxtJ"/>
</dbReference>
<keyword evidence="1" id="KW-0472">Membrane</keyword>
<evidence type="ECO:0000313" key="2">
    <source>
        <dbReference type="EMBL" id="VAX28983.1"/>
    </source>
</evidence>
<gene>
    <name evidence="2" type="ORF">MNBD_NITROSPINAE05-1271</name>
</gene>
<feature type="transmembrane region" description="Helical" evidence="1">
    <location>
        <begin position="12"/>
        <end position="31"/>
    </location>
</feature>
<dbReference type="AlphaFoldDB" id="A0A3B1CWV2"/>
<keyword evidence="1" id="KW-1133">Transmembrane helix</keyword>
<dbReference type="EMBL" id="UOGG01000072">
    <property type="protein sequence ID" value="VAX28983.1"/>
    <property type="molecule type" value="Genomic_DNA"/>
</dbReference>
<feature type="transmembrane region" description="Helical" evidence="1">
    <location>
        <begin position="38"/>
        <end position="59"/>
    </location>
</feature>
<evidence type="ECO:0000256" key="1">
    <source>
        <dbReference type="SAM" id="Phobius"/>
    </source>
</evidence>
<protein>
    <submittedName>
        <fullName evidence="2">Uncharacterized protein</fullName>
    </submittedName>
</protein>
<keyword evidence="1" id="KW-0812">Transmembrane</keyword>
<sequence length="134" mass="15348">MDQPEVTPKVLRSFGFLMGGVLSVVTLVFAYKELPKVASVLAVIASCFILFALVAPSMLKKVYSGWMKFGEVVGSFNAKLILGFMFLSVFSVFHFFLILLRKDFLKRKLNPSAESYWEKREIKDVSVERYEKQY</sequence>
<reference evidence="2" key="1">
    <citation type="submission" date="2018-06" db="EMBL/GenBank/DDBJ databases">
        <authorList>
            <person name="Zhirakovskaya E."/>
        </authorList>
    </citation>
    <scope>NUCLEOTIDE SEQUENCE</scope>
</reference>
<organism evidence="2">
    <name type="scientific">hydrothermal vent metagenome</name>
    <dbReference type="NCBI Taxonomy" id="652676"/>
    <lineage>
        <taxon>unclassified sequences</taxon>
        <taxon>metagenomes</taxon>
        <taxon>ecological metagenomes</taxon>
    </lineage>
</organism>
<accession>A0A3B1CWV2</accession>
<name>A0A3B1CWV2_9ZZZZ</name>
<feature type="transmembrane region" description="Helical" evidence="1">
    <location>
        <begin position="79"/>
        <end position="100"/>
    </location>
</feature>
<dbReference type="Pfam" id="PF19588">
    <property type="entry name" value="SxtJ"/>
    <property type="match status" value="1"/>
</dbReference>
<proteinExistence type="predicted"/>